<dbReference type="InterPro" id="IPR008936">
    <property type="entry name" value="Rho_GTPase_activation_prot"/>
</dbReference>
<dbReference type="InterPro" id="IPR023152">
    <property type="entry name" value="RasGAP_CS"/>
</dbReference>
<dbReference type="Gene3D" id="1.10.506.10">
    <property type="entry name" value="GTPase Activation - p120gap, domain 1"/>
    <property type="match status" value="2"/>
</dbReference>
<organism evidence="5 6">
    <name type="scientific">Terfezia boudieri ATCC MYA-4762</name>
    <dbReference type="NCBI Taxonomy" id="1051890"/>
    <lineage>
        <taxon>Eukaryota</taxon>
        <taxon>Fungi</taxon>
        <taxon>Dikarya</taxon>
        <taxon>Ascomycota</taxon>
        <taxon>Pezizomycotina</taxon>
        <taxon>Pezizomycetes</taxon>
        <taxon>Pezizales</taxon>
        <taxon>Pezizaceae</taxon>
        <taxon>Terfezia</taxon>
    </lineage>
</organism>
<gene>
    <name evidence="5" type="ORF">L211DRAFT_128995</name>
</gene>
<dbReference type="OrthoDB" id="28245at2759"/>
<evidence type="ECO:0000313" key="5">
    <source>
        <dbReference type="EMBL" id="RPB24914.1"/>
    </source>
</evidence>
<reference evidence="5 6" key="1">
    <citation type="journal article" date="2018" name="Nat. Ecol. Evol.">
        <title>Pezizomycetes genomes reveal the molecular basis of ectomycorrhizal truffle lifestyle.</title>
        <authorList>
            <person name="Murat C."/>
            <person name="Payen T."/>
            <person name="Noel B."/>
            <person name="Kuo A."/>
            <person name="Morin E."/>
            <person name="Chen J."/>
            <person name="Kohler A."/>
            <person name="Krizsan K."/>
            <person name="Balestrini R."/>
            <person name="Da Silva C."/>
            <person name="Montanini B."/>
            <person name="Hainaut M."/>
            <person name="Levati E."/>
            <person name="Barry K.W."/>
            <person name="Belfiori B."/>
            <person name="Cichocki N."/>
            <person name="Clum A."/>
            <person name="Dockter R.B."/>
            <person name="Fauchery L."/>
            <person name="Guy J."/>
            <person name="Iotti M."/>
            <person name="Le Tacon F."/>
            <person name="Lindquist E.A."/>
            <person name="Lipzen A."/>
            <person name="Malagnac F."/>
            <person name="Mello A."/>
            <person name="Molinier V."/>
            <person name="Miyauchi S."/>
            <person name="Poulain J."/>
            <person name="Riccioni C."/>
            <person name="Rubini A."/>
            <person name="Sitrit Y."/>
            <person name="Splivallo R."/>
            <person name="Traeger S."/>
            <person name="Wang M."/>
            <person name="Zifcakova L."/>
            <person name="Wipf D."/>
            <person name="Zambonelli A."/>
            <person name="Paolocci F."/>
            <person name="Nowrousian M."/>
            <person name="Ottonello S."/>
            <person name="Baldrian P."/>
            <person name="Spatafora J.W."/>
            <person name="Henrissat B."/>
            <person name="Nagy L.G."/>
            <person name="Aury J.M."/>
            <person name="Wincker P."/>
            <person name="Grigoriev I.V."/>
            <person name="Bonfante P."/>
            <person name="Martin F.M."/>
        </authorList>
    </citation>
    <scope>NUCLEOTIDE SEQUENCE [LARGE SCALE GENOMIC DNA]</scope>
    <source>
        <strain evidence="5 6">ATCC MYA-4762</strain>
    </source>
</reference>
<dbReference type="CDD" id="cd05392">
    <property type="entry name" value="RasGAP_Neurofibromin_like"/>
    <property type="match status" value="1"/>
</dbReference>
<feature type="domain" description="Ras-GAP" evidence="4">
    <location>
        <begin position="1063"/>
        <end position="1261"/>
    </location>
</feature>
<feature type="compositionally biased region" description="Polar residues" evidence="3">
    <location>
        <begin position="8"/>
        <end position="20"/>
    </location>
</feature>
<dbReference type="SUPFAM" id="SSF48350">
    <property type="entry name" value="GTPase activation domain, GAP"/>
    <property type="match status" value="1"/>
</dbReference>
<evidence type="ECO:0000256" key="3">
    <source>
        <dbReference type="SAM" id="MobiDB-lite"/>
    </source>
</evidence>
<dbReference type="PROSITE" id="PS50018">
    <property type="entry name" value="RAS_GTPASE_ACTIV_2"/>
    <property type="match status" value="1"/>
</dbReference>
<proteinExistence type="predicted"/>
<dbReference type="InterPro" id="IPR011993">
    <property type="entry name" value="PH-like_dom_sf"/>
</dbReference>
<evidence type="ECO:0000313" key="6">
    <source>
        <dbReference type="Proteomes" id="UP000267821"/>
    </source>
</evidence>
<evidence type="ECO:0000259" key="4">
    <source>
        <dbReference type="PROSITE" id="PS50018"/>
    </source>
</evidence>
<dbReference type="GO" id="GO:0007165">
    <property type="term" value="P:signal transduction"/>
    <property type="evidence" value="ECO:0007669"/>
    <property type="project" value="UniProtKB-ARBA"/>
</dbReference>
<dbReference type="STRING" id="1051890.A0A3N4LPT6"/>
<protein>
    <recommendedName>
        <fullName evidence="4">Ras-GAP domain-containing protein</fullName>
    </recommendedName>
</protein>
<keyword evidence="2" id="KW-0597">Phosphoprotein</keyword>
<accession>A0A3N4LPT6</accession>
<dbReference type="InterPro" id="IPR001936">
    <property type="entry name" value="RasGAP_dom"/>
</dbReference>
<name>A0A3N4LPT6_9PEZI</name>
<dbReference type="Gene3D" id="3.40.525.10">
    <property type="entry name" value="CRAL-TRIO lipid binding domain"/>
    <property type="match status" value="1"/>
</dbReference>
<dbReference type="EMBL" id="ML121539">
    <property type="protein sequence ID" value="RPB24914.1"/>
    <property type="molecule type" value="Genomic_DNA"/>
</dbReference>
<evidence type="ECO:0000256" key="2">
    <source>
        <dbReference type="ARBA" id="ARBA00022553"/>
    </source>
</evidence>
<dbReference type="Pfam" id="PF13716">
    <property type="entry name" value="CRAL_TRIO_2"/>
    <property type="match status" value="1"/>
</dbReference>
<feature type="region of interest" description="Disordered" evidence="3">
    <location>
        <begin position="1"/>
        <end position="23"/>
    </location>
</feature>
<evidence type="ECO:0000256" key="1">
    <source>
        <dbReference type="ARBA" id="ARBA00022468"/>
    </source>
</evidence>
<dbReference type="PANTHER" id="PTHR10194">
    <property type="entry name" value="RAS GTPASE-ACTIVATING PROTEINS"/>
    <property type="match status" value="1"/>
</dbReference>
<dbReference type="InParanoid" id="A0A3N4LPT6"/>
<keyword evidence="1" id="KW-0343">GTPase activation</keyword>
<dbReference type="InterPro" id="IPR016024">
    <property type="entry name" value="ARM-type_fold"/>
</dbReference>
<dbReference type="Gene3D" id="2.30.29.30">
    <property type="entry name" value="Pleckstrin-homology domain (PH domain)/Phosphotyrosine-binding domain (PTB)"/>
    <property type="match status" value="1"/>
</dbReference>
<dbReference type="PROSITE" id="PS00509">
    <property type="entry name" value="RAS_GTPASE_ACTIV_1"/>
    <property type="match status" value="1"/>
</dbReference>
<dbReference type="InterPro" id="IPR001251">
    <property type="entry name" value="CRAL-TRIO_dom"/>
</dbReference>
<dbReference type="FunCoup" id="A0A3N4LPT6">
    <property type="interactions" value="119"/>
</dbReference>
<dbReference type="InterPro" id="IPR036865">
    <property type="entry name" value="CRAL-TRIO_dom_sf"/>
</dbReference>
<dbReference type="Pfam" id="PF00616">
    <property type="entry name" value="RasGAP"/>
    <property type="match status" value="1"/>
</dbReference>
<dbReference type="PANTHER" id="PTHR10194:SF142">
    <property type="entry name" value="NEUROFIBROMIN"/>
    <property type="match status" value="1"/>
</dbReference>
<dbReference type="GO" id="GO:0005096">
    <property type="term" value="F:GTPase activator activity"/>
    <property type="evidence" value="ECO:0007669"/>
    <property type="project" value="UniProtKB-KW"/>
</dbReference>
<dbReference type="Proteomes" id="UP000267821">
    <property type="component" value="Unassembled WGS sequence"/>
</dbReference>
<keyword evidence="6" id="KW-1185">Reference proteome</keyword>
<dbReference type="InterPro" id="IPR039360">
    <property type="entry name" value="Ras_GTPase"/>
</dbReference>
<dbReference type="SMART" id="SM00323">
    <property type="entry name" value="RasGAP"/>
    <property type="match status" value="1"/>
</dbReference>
<dbReference type="SUPFAM" id="SSF48371">
    <property type="entry name" value="ARM repeat"/>
    <property type="match status" value="2"/>
</dbReference>
<sequence>MGSDDHSTVNSSRPTVQSEETAMDGIMAKPTELALAAHRVIEYLTASNWSLAYNIMQNKLRYLRTTASDDVEASGLQFMAHMWLNSKKLSLIIQEISQTFLPLHKSTQNIIATVLPDAIHNWIDSNPRDFVELHMTQRKLEGGAEMLFDIAMQLQDNSRRRSILWPLQTALVLLMPDVFWLAGMMGEAKGSTNTAKKLIFLENLRKSLRLPRSSDIAATCLVNICQAASYFPPDSDSALLSFALDVQNEMREEIFKKQLPGLAMEESMVDRELMTKAFVSLCHLSIDSVITHLVPWCLDRNSPVSWKISLFAGASMLAQQANANDFAPLFSAIAPDVREYLDTIAISKAPNSMNGGGSLIAGGRLPQLNTSTESIASAELLQQILDFLTVRPYVLNELPPRGGDYLHHLDPYSEGFVSNLLLFMTDEDEMVRKSASAFARRLLAQDPLDVIAYLEEMRDKDGVEKDKMSTYFWRATSICASSLAKKLMEFDFRDSGLKGMLDMIHNHLIGRLGVLHLRKEYCEAAVDLPERTMSNISLEVAFLVLLCSSNLETCSVTTHCIALLCEEGKLTANMDELSSSNLTIMRNYDVYSELSLQSFRLTGPVAFQKRLRKLLIKMTFPSPGILTGWEKIFGRWRILCKHILSPGIGKSEDEIQRLYAEWRNYSGFLASIAGCCISDLPHNLRIDDSTLVGLRWIDRLVTDGDGSPLLDRFMKQCLQLLICKQVNVRESIREVLATELSPRLYGHLFRSLETELVSLFDFDGGPRDVATSEIRTLFVEQAAGLLKTIVERLEESQDTFLSVDLGALTLTLARYLHPLKDDLTILRVKIKMCLLVELVARKKEMLNLRQEIRVRNHLLQLLSEWISRPKNENAASVGGILRRDDRREDERSRLQKDLDRACLRALVNVLYRLPLQPLETHHDADLVDAKAQMFCTYFETFLAFLDGNQHPQDPLDRSKDLQALSLGREEPGSSVDLAIRALSNLLSANVDVGLKFSLGIGYHEDLEIRTAFMHVLTDILTQGTEFGTLKDNAIQEKYERLVNLLVNNTEFVLTLCECCPSTEVDELTIALLNIFDSKGKGMLLLKGLIEREVANTESETELLRRNCVATKMLSHFAKSKGSDYLRRTLQEKLARLVASADKLNLELDPTRLDQRLGDPQDQLEENTVQIQYLTKMFIDVITGSGSNVPDSFRQICHTITTCVTERFPEAKFTAVGAFIFLRFFCPAIVAPDSEGLVASIPQKGIRRGLLLIAKIVQNLANNVLFGYKEPYMIPMNQFLTDHIYQVTAFLREISYPPQEAEKLPQQDSFDFGSGVALHRFFFENWEPVRQKLIYKERAKRARPGVDAENSNSDYNFTSVMAELSTLIPTLGTPPLDIALGRPTVSTAQPAYSRYQNFMLRHSGRSVESILSGRMIYDGGESKDGTPVICMIMRNINVDTVDQDLLLYCFLKIAARLWQKPFSVLVDATCYSINNEFSDEFFRKLDTLMPPELTHTFNRFYVYNMNSLYRKCFRKTLRHALRDPKSCLNPQNNEIYLLGNHTELQLHFHLGSIHLPKETISLVMDAQHVYNPVTRLSKNKGRIDVQMKVGAQYLQVSTIKKQDILPQPQSRMQATVNDIYRLTDVEEAHTTIHITDEMDVFGIKTDNGKTVTYFSSPKRAEILQKIKSAKATLRNSNQAKPSKLNERIIRPEDVPGTLLNIALMNIASGDRALRLSAYNLLCSLCQSFSFNLDHMPVWAMGLSIPTDSVSLVVGFSEKLAASEPQLTFDFLLEFFVGWDKAPPQQRPFIVLYLVPWLSNLRLLLSTSEGENERGRERLATIARRLIDLTIREPQLYISFQQNVWSTISKDESLLDVFLEELVKTAMNYGFGDPRTEIIGSIASSFNTVTIRGKVIARLRKALNRTSVRATRHLIDNNGWNEICVLLGICLAISFDSRVQAQLFLPELFHIITLVVNCGPLPVRTAVHSLLVNTVHSICISFPLEEESLTKLKAILHSLSEPRFCLLFNLYRATRDASIEHSEPENPVSAMETITNLLLEIISVAAPSVDMANIWRARWMSLVASTAFQSNPAIQPRAFAVMGCLAREDIDDDLLYQVLVALRSAIARYQQDHDAEMLTSIITSLTKMMDNLPTSSRYLLQLFWLAMALCRAGSGFIFNCAASLLEAVLRVIDKSGEFKDGRMAHVLLSGRIPVEEAALLIDDLYGIHFDQDGFHYAVTATLCKGLQDSTTRATSLKTMTAFLEVSGNNAGPGGPPRDPPYLGFVASRAGTYEDLKEVFWTANIPFTTENNRDGLEFARSVPAMSAMGQKNLLLWLCLAAIDFNHSGEQIQIQVIPYLSQVAHERPEVFALIFDVILSRLEELLMTTQNSVLLKHVRALVCATATNPIFDNRRMAREALKNALEEYGFSGMLSATDLRKCGVFESQCIVYIDELVKLIIQ</sequence>